<keyword evidence="2" id="KW-0472">Membrane</keyword>
<feature type="compositionally biased region" description="Low complexity" evidence="1">
    <location>
        <begin position="595"/>
        <end position="635"/>
    </location>
</feature>
<feature type="transmembrane region" description="Helical" evidence="2">
    <location>
        <begin position="639"/>
        <end position="666"/>
    </location>
</feature>
<reference evidence="4" key="1">
    <citation type="submission" date="2020-10" db="EMBL/GenBank/DDBJ databases">
        <authorList>
            <person name="Gilroy R."/>
        </authorList>
    </citation>
    <scope>NUCLEOTIDE SEQUENCE</scope>
    <source>
        <strain evidence="4">ChiBcec2-4451</strain>
    </source>
</reference>
<comment type="caution">
    <text evidence="4">The sequence shown here is derived from an EMBL/GenBank/DDBJ whole genome shotgun (WGS) entry which is preliminary data.</text>
</comment>
<name>A0A9D1T7S4_9FIRM</name>
<keyword evidence="2" id="KW-1133">Transmembrane helix</keyword>
<reference evidence="4" key="2">
    <citation type="journal article" date="2021" name="PeerJ">
        <title>Extensive microbial diversity within the chicken gut microbiome revealed by metagenomics and culture.</title>
        <authorList>
            <person name="Gilroy R."/>
            <person name="Ravi A."/>
            <person name="Getino M."/>
            <person name="Pursley I."/>
            <person name="Horton D.L."/>
            <person name="Alikhan N.F."/>
            <person name="Baker D."/>
            <person name="Gharbi K."/>
            <person name="Hall N."/>
            <person name="Watson M."/>
            <person name="Adriaenssens E.M."/>
            <person name="Foster-Nyarko E."/>
            <person name="Jarju S."/>
            <person name="Secka A."/>
            <person name="Antonio M."/>
            <person name="Oren A."/>
            <person name="Chaudhuri R.R."/>
            <person name="La Ragione R."/>
            <person name="Hildebrand F."/>
            <person name="Pallen M.J."/>
        </authorList>
    </citation>
    <scope>NUCLEOTIDE SEQUENCE</scope>
    <source>
        <strain evidence="4">ChiBcec2-4451</strain>
    </source>
</reference>
<dbReference type="Proteomes" id="UP000886723">
    <property type="component" value="Unassembled WGS sequence"/>
</dbReference>
<dbReference type="PANTHER" id="PTHR42736">
    <property type="entry name" value="PROTEIN-GLUTAMINE GAMMA-GLUTAMYLTRANSFERASE"/>
    <property type="match status" value="1"/>
</dbReference>
<dbReference type="PANTHER" id="PTHR42736:SF1">
    <property type="entry name" value="PROTEIN-GLUTAMINE GAMMA-GLUTAMYLTRANSFERASE"/>
    <property type="match status" value="1"/>
</dbReference>
<dbReference type="EMBL" id="DVON01000292">
    <property type="protein sequence ID" value="HIV14204.1"/>
    <property type="molecule type" value="Genomic_DNA"/>
</dbReference>
<dbReference type="InterPro" id="IPR002931">
    <property type="entry name" value="Transglutaminase-like"/>
</dbReference>
<dbReference type="InterPro" id="IPR021878">
    <property type="entry name" value="TgpA_N"/>
</dbReference>
<dbReference type="Pfam" id="PF01841">
    <property type="entry name" value="Transglut_core"/>
    <property type="match status" value="1"/>
</dbReference>
<evidence type="ECO:0000256" key="1">
    <source>
        <dbReference type="SAM" id="MobiDB-lite"/>
    </source>
</evidence>
<feature type="transmembrane region" description="Helical" evidence="2">
    <location>
        <begin position="139"/>
        <end position="159"/>
    </location>
</feature>
<dbReference type="InterPro" id="IPR052901">
    <property type="entry name" value="Bact_TGase-like"/>
</dbReference>
<dbReference type="AlphaFoldDB" id="A0A9D1T7S4"/>
<feature type="transmembrane region" description="Helical" evidence="2">
    <location>
        <begin position="220"/>
        <end position="242"/>
    </location>
</feature>
<evidence type="ECO:0000259" key="3">
    <source>
        <dbReference type="SMART" id="SM00460"/>
    </source>
</evidence>
<dbReference type="InterPro" id="IPR038765">
    <property type="entry name" value="Papain-like_cys_pep_sf"/>
</dbReference>
<evidence type="ECO:0000256" key="2">
    <source>
        <dbReference type="SAM" id="Phobius"/>
    </source>
</evidence>
<evidence type="ECO:0000313" key="4">
    <source>
        <dbReference type="EMBL" id="HIV14204.1"/>
    </source>
</evidence>
<dbReference type="SMART" id="SM00460">
    <property type="entry name" value="TGc"/>
    <property type="match status" value="1"/>
</dbReference>
<evidence type="ECO:0000313" key="5">
    <source>
        <dbReference type="Proteomes" id="UP000886723"/>
    </source>
</evidence>
<keyword evidence="2" id="KW-0812">Transmembrane</keyword>
<proteinExistence type="predicted"/>
<sequence>MEKEKTYAGFSISRETKIQSTGKTGWTGYTFGLRCLYFFLCMTGSLWMVRDSLSLPVNMLQAAAILLVFTAVEGAVLLLPSWRKPAQLICWLLFAWGLAGLRERIAGGYLAAENCVREQLNNHYGFTLAARAGESPRDVLILVCAVYGALILLLGKMVLTRGRTALLALVQVMITALLLICGVSISSPGLLVAGGSVLLLYVMAAPPGSRNGKVQHRAGLLAGLLLVALGWVAARMLGPVIFERVQPLNVRMYTAARDIQSQFNDLIQNGWPGQGAATLSGRLTNSSVDQDGETDLVVTLQEQPQSNVYLRGYVGDTYEGTYWHQADEEQFRQTFSGEQDAWVIQNLLYLYVGNTGTREAQDVTVEKVRGGGDYGYVPYGFQTPDDENLRGDAYYGSTADQLAYEGYVNWQEMLEWGGLSEEASRLEEIYRNYVAGQYLKVPVDNMDRLKEYCGQREFSTLQEIIDFVVSSVQEGHRYSMDLEPVPEGTDFAEYFFFDQKSGYCIHFATTATLMFRMLGVPARYVTGYVVPAVDFSAGDGGYTAQVPDTQAHAWVEIYQNGIGWIPLEVTPGYGDSLETESQLPEASRQTPTPLPSATATPTPVQETATPQPTQATDPHAGQQGQEETAGQSSQNGHPLAVAAAVVAAAALAVVLAAMVATAFAAYRKSRIQARRRRFGQKNFRAAVREISREMSRILEDGGFSLTGNDPEDARRLEQEIFGSDGDHFTRFLSIAQKASYSREAVTGEERSFCDSLYHKTAEYQWKHLPKRKRFWWKYMKCHETS</sequence>
<feature type="transmembrane region" description="Helical" evidence="2">
    <location>
        <begin position="26"/>
        <end position="47"/>
    </location>
</feature>
<dbReference type="SUPFAM" id="SSF54001">
    <property type="entry name" value="Cysteine proteinases"/>
    <property type="match status" value="1"/>
</dbReference>
<accession>A0A9D1T7S4</accession>
<organism evidence="4 5">
    <name type="scientific">Candidatus Pullilachnospira stercoravium</name>
    <dbReference type="NCBI Taxonomy" id="2840913"/>
    <lineage>
        <taxon>Bacteria</taxon>
        <taxon>Bacillati</taxon>
        <taxon>Bacillota</taxon>
        <taxon>Clostridia</taxon>
        <taxon>Lachnospirales</taxon>
        <taxon>Lachnospiraceae</taxon>
        <taxon>Lachnospiraceae incertae sedis</taxon>
        <taxon>Candidatus Pullilachnospira</taxon>
    </lineage>
</organism>
<feature type="compositionally biased region" description="Polar residues" evidence="1">
    <location>
        <begin position="579"/>
        <end position="589"/>
    </location>
</feature>
<feature type="domain" description="Transglutaminase-like" evidence="3">
    <location>
        <begin position="496"/>
        <end position="571"/>
    </location>
</feature>
<feature type="transmembrane region" description="Helical" evidence="2">
    <location>
        <begin position="59"/>
        <end position="79"/>
    </location>
</feature>
<dbReference type="Pfam" id="PF11992">
    <property type="entry name" value="TgpA_N"/>
    <property type="match status" value="1"/>
</dbReference>
<gene>
    <name evidence="4" type="ORF">IAA63_13855</name>
</gene>
<dbReference type="Gene3D" id="3.10.620.30">
    <property type="match status" value="1"/>
</dbReference>
<feature type="region of interest" description="Disordered" evidence="1">
    <location>
        <begin position="575"/>
        <end position="635"/>
    </location>
</feature>
<protein>
    <submittedName>
        <fullName evidence="4">Transglutaminase domain-containing protein</fullName>
    </submittedName>
</protein>